<reference evidence="8" key="1">
    <citation type="journal article" date="2018" name="Nat. Microbiol.">
        <title>Leveraging single-cell genomics to expand the fungal tree of life.</title>
        <authorList>
            <person name="Ahrendt S.R."/>
            <person name="Quandt C.A."/>
            <person name="Ciobanu D."/>
            <person name="Clum A."/>
            <person name="Salamov A."/>
            <person name="Andreopoulos B."/>
            <person name="Cheng J.F."/>
            <person name="Woyke T."/>
            <person name="Pelin A."/>
            <person name="Henrissat B."/>
            <person name="Reynolds N.K."/>
            <person name="Benny G.L."/>
            <person name="Smith M.E."/>
            <person name="James T.Y."/>
            <person name="Grigoriev I.V."/>
        </authorList>
    </citation>
    <scope>NUCLEOTIDE SEQUENCE [LARGE SCALE GENOMIC DNA]</scope>
    <source>
        <strain evidence="8">RSA 1356</strain>
    </source>
</reference>
<dbReference type="Pfam" id="PF05182">
    <property type="entry name" value="Fip1"/>
    <property type="match status" value="1"/>
</dbReference>
<accession>A0A4P9XS88</accession>
<comment type="subcellular location">
    <subcellularLocation>
        <location evidence="1">Nucleus</location>
    </subcellularLocation>
</comment>
<keyword evidence="4" id="KW-0539">Nucleus</keyword>
<dbReference type="Proteomes" id="UP000271241">
    <property type="component" value="Unassembled WGS sequence"/>
</dbReference>
<evidence type="ECO:0000256" key="5">
    <source>
        <dbReference type="SAM" id="Phobius"/>
    </source>
</evidence>
<name>A0A4P9XS88_9FUNG</name>
<keyword evidence="8" id="KW-1185">Reference proteome</keyword>
<keyword evidence="3" id="KW-0507">mRNA processing</keyword>
<keyword evidence="5" id="KW-1133">Transmembrane helix</keyword>
<dbReference type="AlphaFoldDB" id="A0A4P9XS88"/>
<dbReference type="OrthoDB" id="1917198at2759"/>
<feature type="transmembrane region" description="Helical" evidence="5">
    <location>
        <begin position="80"/>
        <end position="102"/>
    </location>
</feature>
<feature type="domain" description="Pre-mRNA polyadenylation factor Fip1" evidence="6">
    <location>
        <begin position="29"/>
        <end position="71"/>
    </location>
</feature>
<dbReference type="GO" id="GO:0006397">
    <property type="term" value="P:mRNA processing"/>
    <property type="evidence" value="ECO:0007669"/>
    <property type="project" value="UniProtKB-KW"/>
</dbReference>
<dbReference type="EMBL" id="KZ992554">
    <property type="protein sequence ID" value="RKP08968.1"/>
    <property type="molecule type" value="Genomic_DNA"/>
</dbReference>
<keyword evidence="5" id="KW-0472">Membrane</keyword>
<protein>
    <submittedName>
        <fullName evidence="7">Fip1 motif-domain-containing protein</fullName>
    </submittedName>
</protein>
<organism evidence="7 8">
    <name type="scientific">Thamnocephalis sphaerospora</name>
    <dbReference type="NCBI Taxonomy" id="78915"/>
    <lineage>
        <taxon>Eukaryota</taxon>
        <taxon>Fungi</taxon>
        <taxon>Fungi incertae sedis</taxon>
        <taxon>Zoopagomycota</taxon>
        <taxon>Zoopagomycotina</taxon>
        <taxon>Zoopagomycetes</taxon>
        <taxon>Zoopagales</taxon>
        <taxon>Sigmoideomycetaceae</taxon>
        <taxon>Thamnocephalis</taxon>
    </lineage>
</organism>
<dbReference type="GO" id="GO:0005847">
    <property type="term" value="C:mRNA cleavage and polyadenylation specificity factor complex"/>
    <property type="evidence" value="ECO:0007669"/>
    <property type="project" value="TreeGrafter"/>
</dbReference>
<dbReference type="InterPro" id="IPR007854">
    <property type="entry name" value="Fip1_dom"/>
</dbReference>
<evidence type="ECO:0000256" key="1">
    <source>
        <dbReference type="ARBA" id="ARBA00004123"/>
    </source>
</evidence>
<gene>
    <name evidence="7" type="ORF">THASP1DRAFT_14879</name>
</gene>
<dbReference type="PANTHER" id="PTHR13484">
    <property type="entry name" value="FIP1-LIKE 1 PROTEIN"/>
    <property type="match status" value="1"/>
</dbReference>
<proteinExistence type="inferred from homology"/>
<dbReference type="InterPro" id="IPR051187">
    <property type="entry name" value="Pre-mRNA_3'-end_processing_reg"/>
</dbReference>
<dbReference type="PANTHER" id="PTHR13484:SF0">
    <property type="entry name" value="PRE-MRNA 3'-END-PROCESSING FACTOR FIP1"/>
    <property type="match status" value="1"/>
</dbReference>
<sequence length="104" mass="11708">MTVSSTSAVKAGTVDLHAVGELNGKPIFDVDTDSLEDRPWRKPGADLTDYFNYGFDEITWRMYCARQKQMREEMNAKKRINVSGSLVDAQLCFICMLTILLLGV</sequence>
<comment type="similarity">
    <text evidence="2">Belongs to the FIP1 family.</text>
</comment>
<keyword evidence="5" id="KW-0812">Transmembrane</keyword>
<evidence type="ECO:0000256" key="3">
    <source>
        <dbReference type="ARBA" id="ARBA00022664"/>
    </source>
</evidence>
<dbReference type="STRING" id="78915.A0A4P9XS88"/>
<evidence type="ECO:0000313" key="8">
    <source>
        <dbReference type="Proteomes" id="UP000271241"/>
    </source>
</evidence>
<evidence type="ECO:0000259" key="6">
    <source>
        <dbReference type="Pfam" id="PF05182"/>
    </source>
</evidence>
<evidence type="ECO:0000313" key="7">
    <source>
        <dbReference type="EMBL" id="RKP08968.1"/>
    </source>
</evidence>
<evidence type="ECO:0000256" key="4">
    <source>
        <dbReference type="ARBA" id="ARBA00023242"/>
    </source>
</evidence>
<evidence type="ECO:0000256" key="2">
    <source>
        <dbReference type="ARBA" id="ARBA00007459"/>
    </source>
</evidence>